<proteinExistence type="predicted"/>
<accession>A0ABX2VA06</accession>
<name>A0ABX2VA06_9BACL</name>
<reference evidence="1 2" key="1">
    <citation type="submission" date="2016-03" db="EMBL/GenBank/DDBJ databases">
        <authorList>
            <person name="Cho S.-Y."/>
            <person name="Lim S."/>
            <person name="Kim H."/>
            <person name="Soh E.H."/>
            <person name="Moon J.S."/>
        </authorList>
    </citation>
    <scope>NUCLEOTIDE SEQUENCE [LARGE SCALE GENOMIC DNA]</scope>
    <source>
        <strain evidence="1 2">KCTC 3810</strain>
    </source>
</reference>
<protein>
    <submittedName>
        <fullName evidence="1">Uncharacterized protein</fullName>
    </submittedName>
</protein>
<dbReference type="RefSeq" id="WP_026832256.1">
    <property type="nucleotide sequence ID" value="NZ_CP085018.1"/>
</dbReference>
<organism evidence="1 2">
    <name type="scientific">Exiguobacterium undae</name>
    <dbReference type="NCBI Taxonomy" id="169177"/>
    <lineage>
        <taxon>Bacteria</taxon>
        <taxon>Bacillati</taxon>
        <taxon>Bacillota</taxon>
        <taxon>Bacilli</taxon>
        <taxon>Bacillales</taxon>
        <taxon>Bacillales Family XII. Incertae Sedis</taxon>
        <taxon>Exiguobacterium</taxon>
    </lineage>
</organism>
<comment type="caution">
    <text evidence="1">The sequence shown here is derived from an EMBL/GenBank/DDBJ whole genome shotgun (WGS) entry which is preliminary data.</text>
</comment>
<dbReference type="EMBL" id="LVVL01000001">
    <property type="protein sequence ID" value="OAN14680.1"/>
    <property type="molecule type" value="Genomic_DNA"/>
</dbReference>
<keyword evidence="2" id="KW-1185">Reference proteome</keyword>
<evidence type="ECO:0000313" key="2">
    <source>
        <dbReference type="Proteomes" id="UP000078447"/>
    </source>
</evidence>
<sequence>MKRKEVGLLVSLAVASGLAVREWRKNQQFNRRFKQQTEEQLVKGLTEVQRDAGDDTSSTKG</sequence>
<dbReference type="Proteomes" id="UP000078447">
    <property type="component" value="Unassembled WGS sequence"/>
</dbReference>
<gene>
    <name evidence="1" type="ORF">A3783_01740</name>
</gene>
<evidence type="ECO:0000313" key="1">
    <source>
        <dbReference type="EMBL" id="OAN14680.1"/>
    </source>
</evidence>